<dbReference type="EMBL" id="SJPJ01000001">
    <property type="protein sequence ID" value="TWT84042.1"/>
    <property type="molecule type" value="Genomic_DNA"/>
</dbReference>
<feature type="region of interest" description="Disordered" evidence="1">
    <location>
        <begin position="1"/>
        <end position="59"/>
    </location>
</feature>
<dbReference type="AlphaFoldDB" id="A0A5C5Z9P0"/>
<protein>
    <submittedName>
        <fullName evidence="2">tRNA nuclease WapA</fullName>
        <ecNumber evidence="2">3.1.-.-</ecNumber>
    </submittedName>
</protein>
<dbReference type="GO" id="GO:0016787">
    <property type="term" value="F:hydrolase activity"/>
    <property type="evidence" value="ECO:0007669"/>
    <property type="project" value="UniProtKB-KW"/>
</dbReference>
<dbReference type="EC" id="3.1.-.-" evidence="2"/>
<sequence>MSVTLDDRTHPHAYQRAGTQKGARRDDQRSSASCRRSASSDCRKTPPQSQTRRQNRHRAFDRNQQYSIIALTDGGGLVKERYAYDAYGTPTILDAAGTALTASAENNRYTYTGREYDVALGLYHYRARMYDPVAGRFCSRDPIGYVDGLSLYGGYFVPFGVDPFGRAIVTTIDLDILGLPRGDGSPLDNDPFPDGPIGQGLDIGTSPPLMPYPGDIEPVSPSINPSTPTDPGDGVRTLVESPHHEFNFNAAITADCGGVVVTSVWTSGVTKAFVGIELHDPSVEFQSYSDCVNGRLIVSHTGYVTAVLKHTAGMDIDVALGDAGGLSIGVGGTLHAMLVKLCFHQDHLTVGAANESTAESLRSIPNK</sequence>
<dbReference type="PRINTS" id="PR00394">
    <property type="entry name" value="RHSPROTEIN"/>
</dbReference>
<feature type="compositionally biased region" description="Low complexity" evidence="1">
    <location>
        <begin position="30"/>
        <end position="40"/>
    </location>
</feature>
<evidence type="ECO:0000256" key="1">
    <source>
        <dbReference type="SAM" id="MobiDB-lite"/>
    </source>
</evidence>
<dbReference type="InterPro" id="IPR050708">
    <property type="entry name" value="T6SS_VgrG/RHS"/>
</dbReference>
<gene>
    <name evidence="2" type="primary">wapA_3</name>
    <name evidence="2" type="ORF">CA13_55180</name>
</gene>
<dbReference type="InterPro" id="IPR022385">
    <property type="entry name" value="Rhs_assc_core"/>
</dbReference>
<evidence type="ECO:0000313" key="3">
    <source>
        <dbReference type="Proteomes" id="UP000315010"/>
    </source>
</evidence>
<dbReference type="PANTHER" id="PTHR32305">
    <property type="match status" value="1"/>
</dbReference>
<name>A0A5C5Z9P0_9BACT</name>
<organism evidence="2 3">
    <name type="scientific">Novipirellula herctigrandis</name>
    <dbReference type="NCBI Taxonomy" id="2527986"/>
    <lineage>
        <taxon>Bacteria</taxon>
        <taxon>Pseudomonadati</taxon>
        <taxon>Planctomycetota</taxon>
        <taxon>Planctomycetia</taxon>
        <taxon>Pirellulales</taxon>
        <taxon>Pirellulaceae</taxon>
        <taxon>Novipirellula</taxon>
    </lineage>
</organism>
<keyword evidence="3" id="KW-1185">Reference proteome</keyword>
<dbReference type="Proteomes" id="UP000315010">
    <property type="component" value="Unassembled WGS sequence"/>
</dbReference>
<dbReference type="Gene3D" id="2.180.10.10">
    <property type="entry name" value="RHS repeat-associated core"/>
    <property type="match status" value="1"/>
</dbReference>
<accession>A0A5C5Z9P0</accession>
<feature type="compositionally biased region" description="Basic and acidic residues" evidence="1">
    <location>
        <begin position="1"/>
        <end position="10"/>
    </location>
</feature>
<dbReference type="PANTHER" id="PTHR32305:SF15">
    <property type="entry name" value="PROTEIN RHSA-RELATED"/>
    <property type="match status" value="1"/>
</dbReference>
<comment type="caution">
    <text evidence="2">The sequence shown here is derived from an EMBL/GenBank/DDBJ whole genome shotgun (WGS) entry which is preliminary data.</text>
</comment>
<proteinExistence type="predicted"/>
<evidence type="ECO:0000313" key="2">
    <source>
        <dbReference type="EMBL" id="TWT84042.1"/>
    </source>
</evidence>
<dbReference type="NCBIfam" id="TIGR03696">
    <property type="entry name" value="Rhs_assc_core"/>
    <property type="match status" value="1"/>
</dbReference>
<reference evidence="2 3" key="1">
    <citation type="submission" date="2019-02" db="EMBL/GenBank/DDBJ databases">
        <title>Deep-cultivation of Planctomycetes and their phenomic and genomic characterization uncovers novel biology.</title>
        <authorList>
            <person name="Wiegand S."/>
            <person name="Jogler M."/>
            <person name="Boedeker C."/>
            <person name="Pinto D."/>
            <person name="Vollmers J."/>
            <person name="Rivas-Marin E."/>
            <person name="Kohn T."/>
            <person name="Peeters S.H."/>
            <person name="Heuer A."/>
            <person name="Rast P."/>
            <person name="Oberbeckmann S."/>
            <person name="Bunk B."/>
            <person name="Jeske O."/>
            <person name="Meyerdierks A."/>
            <person name="Storesund J.E."/>
            <person name="Kallscheuer N."/>
            <person name="Luecker S."/>
            <person name="Lage O.M."/>
            <person name="Pohl T."/>
            <person name="Merkel B.J."/>
            <person name="Hornburger P."/>
            <person name="Mueller R.-W."/>
            <person name="Bruemmer F."/>
            <person name="Labrenz M."/>
            <person name="Spormann A.M."/>
            <person name="Op Den Camp H."/>
            <person name="Overmann J."/>
            <person name="Amann R."/>
            <person name="Jetten M.S.M."/>
            <person name="Mascher T."/>
            <person name="Medema M.H."/>
            <person name="Devos D.P."/>
            <person name="Kaster A.-K."/>
            <person name="Ovreas L."/>
            <person name="Rohde M."/>
            <person name="Galperin M.Y."/>
            <person name="Jogler C."/>
        </authorList>
    </citation>
    <scope>NUCLEOTIDE SEQUENCE [LARGE SCALE GENOMIC DNA]</scope>
    <source>
        <strain evidence="2 3">CA13</strain>
    </source>
</reference>
<keyword evidence="2" id="KW-0378">Hydrolase</keyword>